<organism evidence="9 10">
    <name type="scientific">Streptomyces laurentii</name>
    <dbReference type="NCBI Taxonomy" id="39478"/>
    <lineage>
        <taxon>Bacteria</taxon>
        <taxon>Bacillati</taxon>
        <taxon>Actinomycetota</taxon>
        <taxon>Actinomycetes</taxon>
        <taxon>Kitasatosporales</taxon>
        <taxon>Streptomycetaceae</taxon>
        <taxon>Streptomyces</taxon>
    </lineage>
</organism>
<keyword evidence="3 7" id="KW-0812">Transmembrane</keyword>
<evidence type="ECO:0000256" key="2">
    <source>
        <dbReference type="ARBA" id="ARBA00022448"/>
    </source>
</evidence>
<dbReference type="GO" id="GO:0022857">
    <property type="term" value="F:transmembrane transporter activity"/>
    <property type="evidence" value="ECO:0007669"/>
    <property type="project" value="InterPro"/>
</dbReference>
<dbReference type="Pfam" id="PF07690">
    <property type="entry name" value="MFS_1"/>
    <property type="match status" value="1"/>
</dbReference>
<dbReference type="CDD" id="cd17504">
    <property type="entry name" value="MFS_MMR_MDR_like"/>
    <property type="match status" value="1"/>
</dbReference>
<evidence type="ECO:0000256" key="6">
    <source>
        <dbReference type="ARBA" id="ARBA00023251"/>
    </source>
</evidence>
<dbReference type="SUPFAM" id="SSF103473">
    <property type="entry name" value="MFS general substrate transporter"/>
    <property type="match status" value="2"/>
</dbReference>
<feature type="transmembrane region" description="Helical" evidence="7">
    <location>
        <begin position="169"/>
        <end position="189"/>
    </location>
</feature>
<evidence type="ECO:0000256" key="7">
    <source>
        <dbReference type="SAM" id="Phobius"/>
    </source>
</evidence>
<evidence type="ECO:0000256" key="4">
    <source>
        <dbReference type="ARBA" id="ARBA00022989"/>
    </source>
</evidence>
<dbReference type="AlphaFoldDB" id="A0A161JVA2"/>
<feature type="transmembrane region" description="Helical" evidence="7">
    <location>
        <begin position="139"/>
        <end position="157"/>
    </location>
</feature>
<dbReference type="InterPro" id="IPR020846">
    <property type="entry name" value="MFS_dom"/>
</dbReference>
<feature type="transmembrane region" description="Helical" evidence="7">
    <location>
        <begin position="82"/>
        <end position="104"/>
    </location>
</feature>
<feature type="domain" description="Major facilitator superfamily (MFS) profile" evidence="8">
    <location>
        <begin position="16"/>
        <end position="467"/>
    </location>
</feature>
<feature type="transmembrane region" description="Helical" evidence="7">
    <location>
        <begin position="270"/>
        <end position="289"/>
    </location>
</feature>
<dbReference type="Proteomes" id="UP000217676">
    <property type="component" value="Chromosome"/>
</dbReference>
<dbReference type="GO" id="GO:0046677">
    <property type="term" value="P:response to antibiotic"/>
    <property type="evidence" value="ECO:0007669"/>
    <property type="project" value="UniProtKB-KW"/>
</dbReference>
<dbReference type="KEGG" id="slau:SLA_0093"/>
<feature type="transmembrane region" description="Helical" evidence="7">
    <location>
        <begin position="366"/>
        <end position="388"/>
    </location>
</feature>
<evidence type="ECO:0000256" key="3">
    <source>
        <dbReference type="ARBA" id="ARBA00022692"/>
    </source>
</evidence>
<dbReference type="InterPro" id="IPR011701">
    <property type="entry name" value="MFS"/>
</dbReference>
<evidence type="ECO:0000256" key="1">
    <source>
        <dbReference type="ARBA" id="ARBA00004651"/>
    </source>
</evidence>
<feature type="transmembrane region" description="Helical" evidence="7">
    <location>
        <begin position="51"/>
        <end position="70"/>
    </location>
</feature>
<dbReference type="PANTHER" id="PTHR42718">
    <property type="entry name" value="MAJOR FACILITATOR SUPERFAMILY MULTIDRUG TRANSPORTER MFSC"/>
    <property type="match status" value="1"/>
</dbReference>
<dbReference type="EMBL" id="AP017424">
    <property type="protein sequence ID" value="BAU81048.1"/>
    <property type="molecule type" value="Genomic_DNA"/>
</dbReference>
<dbReference type="InterPro" id="IPR036259">
    <property type="entry name" value="MFS_trans_sf"/>
</dbReference>
<name>A0A161JVA2_STRLU</name>
<keyword evidence="5 7" id="KW-0472">Membrane</keyword>
<feature type="transmembrane region" description="Helical" evidence="7">
    <location>
        <begin position="409"/>
        <end position="428"/>
    </location>
</feature>
<evidence type="ECO:0000313" key="9">
    <source>
        <dbReference type="EMBL" id="BAU81048.1"/>
    </source>
</evidence>
<accession>A0A161JVA2</accession>
<feature type="transmembrane region" description="Helical" evidence="7">
    <location>
        <begin position="309"/>
        <end position="328"/>
    </location>
</feature>
<dbReference type="GO" id="GO:0005886">
    <property type="term" value="C:plasma membrane"/>
    <property type="evidence" value="ECO:0007669"/>
    <property type="project" value="UniProtKB-SubCell"/>
</dbReference>
<sequence>MSASAPAVRPQGGGGIVGVLALAGIVAALMQTLVVPLIGDLPTLLHTSASNASWVITATLLAAAVATPVAGRLGDMLGKRRLLLASTAPLVVGSVVCALSSAVVPMIVGRGLQGLGMGIVPLGISLLRDVLPPERLGSSIALMSASMGVGGALGLPFSAAVAEHASWRVLFWVAAGLSLLVGVLVFLLVPAGVTSAKAGRFDVLGAVGLGGGLVALLLAVSKGSGWGWGSATTLGLFAAAAVILLAWGVWELRTRDPLVDLRTTARPQVLVTNLASILVGFAMYAQSLVVPQLLQLPEATGYGLGQSMMGMGLWMAPAGLMMMALAPLGAKLSAARGPKVTLSVGSLVIALGYGSSMFLMGSTWGLLVVTLVCNTGVGLAYGAMPALIMGAVPQHETASANSFNTLMRSIGSSVSAAVIGVVLAQLTIDLGGHVLPSEDGFKVALMIGCGVALLASVVAAFIPVRPLAAAPEPTGAEPAPAVRETTA</sequence>
<dbReference type="PROSITE" id="PS50850">
    <property type="entry name" value="MFS"/>
    <property type="match status" value="1"/>
</dbReference>
<keyword evidence="2" id="KW-0813">Transport</keyword>
<comment type="subcellular location">
    <subcellularLocation>
        <location evidence="1">Cell membrane</location>
        <topology evidence="1">Multi-pass membrane protein</topology>
    </subcellularLocation>
</comment>
<keyword evidence="10" id="KW-1185">Reference proteome</keyword>
<gene>
    <name evidence="9" type="ORF">SLA_0093</name>
</gene>
<proteinExistence type="predicted"/>
<evidence type="ECO:0000259" key="8">
    <source>
        <dbReference type="PROSITE" id="PS50850"/>
    </source>
</evidence>
<feature type="transmembrane region" description="Helical" evidence="7">
    <location>
        <begin position="340"/>
        <end position="360"/>
    </location>
</feature>
<dbReference type="Gene3D" id="1.20.1250.20">
    <property type="entry name" value="MFS general substrate transporter like domains"/>
    <property type="match status" value="2"/>
</dbReference>
<keyword evidence="6" id="KW-0046">Antibiotic resistance</keyword>
<dbReference type="PANTHER" id="PTHR42718:SF9">
    <property type="entry name" value="MAJOR FACILITATOR SUPERFAMILY MULTIDRUG TRANSPORTER MFSC"/>
    <property type="match status" value="1"/>
</dbReference>
<feature type="transmembrane region" description="Helical" evidence="7">
    <location>
        <begin position="440"/>
        <end position="462"/>
    </location>
</feature>
<feature type="transmembrane region" description="Helical" evidence="7">
    <location>
        <begin position="12"/>
        <end position="39"/>
    </location>
</feature>
<reference evidence="9 10" key="1">
    <citation type="journal article" date="2016" name="Genome Announc.">
        <title>Complete Genome Sequence of Thiostrepton-Producing Streptomyces laurentii ATCC 31255.</title>
        <authorList>
            <person name="Doi K."/>
            <person name="Fujino Y."/>
            <person name="Nagayoshi Y."/>
            <person name="Ohshima T."/>
            <person name="Ogata S."/>
        </authorList>
    </citation>
    <scope>NUCLEOTIDE SEQUENCE [LARGE SCALE GENOMIC DNA]</scope>
    <source>
        <strain evidence="9 10">ATCC 31255</strain>
    </source>
</reference>
<evidence type="ECO:0000313" key="10">
    <source>
        <dbReference type="Proteomes" id="UP000217676"/>
    </source>
</evidence>
<keyword evidence="4 7" id="KW-1133">Transmembrane helix</keyword>
<protein>
    <submittedName>
        <fullName evidence="9">Major facilitator superfamily multidrug resistance protein</fullName>
    </submittedName>
</protein>
<evidence type="ECO:0000256" key="5">
    <source>
        <dbReference type="ARBA" id="ARBA00023136"/>
    </source>
</evidence>
<feature type="transmembrane region" description="Helical" evidence="7">
    <location>
        <begin position="226"/>
        <end position="250"/>
    </location>
</feature>